<keyword evidence="2" id="KW-1185">Reference proteome</keyword>
<dbReference type="EMBL" id="JALDAY010000024">
    <property type="protein sequence ID" value="MCI3279170.1"/>
    <property type="molecule type" value="Genomic_DNA"/>
</dbReference>
<evidence type="ECO:0000313" key="2">
    <source>
        <dbReference type="Proteomes" id="UP001165269"/>
    </source>
</evidence>
<sequence>MTTMTIAPASSGFSDDELARLAGRADAYDDETTVTLDQLVIRARWIAELHPNLAYAEGYNAYVQGVQQHMNALTGRTTHRTWPGPTA</sequence>
<dbReference type="Proteomes" id="UP001165269">
    <property type="component" value="Unassembled WGS sequence"/>
</dbReference>
<gene>
    <name evidence="1" type="ORF">MQP27_49715</name>
</gene>
<comment type="caution">
    <text evidence="1">The sequence shown here is derived from an EMBL/GenBank/DDBJ whole genome shotgun (WGS) entry which is preliminary data.</text>
</comment>
<accession>A0ABS9YPH0</accession>
<proteinExistence type="predicted"/>
<reference evidence="1" key="1">
    <citation type="submission" date="2022-03" db="EMBL/GenBank/DDBJ databases">
        <title>Streptomyces 7R015 and 7R016 isolated from Barleria lupulina in Thailand.</title>
        <authorList>
            <person name="Kanchanasin P."/>
            <person name="Phongsopitanun W."/>
            <person name="Tanasupawat S."/>
        </authorList>
    </citation>
    <scope>NUCLEOTIDE SEQUENCE</scope>
    <source>
        <strain evidence="1">7R015</strain>
    </source>
</reference>
<protein>
    <submittedName>
        <fullName evidence="1">Uncharacterized protein</fullName>
    </submittedName>
</protein>
<evidence type="ECO:0000313" key="1">
    <source>
        <dbReference type="EMBL" id="MCI3279170.1"/>
    </source>
</evidence>
<name>A0ABS9YPH0_9ACTN</name>
<dbReference type="RefSeq" id="WP_242778905.1">
    <property type="nucleotide sequence ID" value="NZ_JALDAY010000024.1"/>
</dbReference>
<organism evidence="1 2">
    <name type="scientific">Streptomyces cylindrosporus</name>
    <dbReference type="NCBI Taxonomy" id="2927583"/>
    <lineage>
        <taxon>Bacteria</taxon>
        <taxon>Bacillati</taxon>
        <taxon>Actinomycetota</taxon>
        <taxon>Actinomycetes</taxon>
        <taxon>Kitasatosporales</taxon>
        <taxon>Streptomycetaceae</taxon>
        <taxon>Streptomyces</taxon>
    </lineage>
</organism>